<dbReference type="GO" id="GO:0006310">
    <property type="term" value="P:DNA recombination"/>
    <property type="evidence" value="ECO:0007669"/>
    <property type="project" value="InterPro"/>
</dbReference>
<dbReference type="Gene3D" id="3.30.470.30">
    <property type="entry name" value="DNA ligase/mRNA capping enzyme"/>
    <property type="match status" value="1"/>
</dbReference>
<name>A0A5N7BDC1_9EURO</name>
<evidence type="ECO:0000313" key="3">
    <source>
        <dbReference type="Proteomes" id="UP000326198"/>
    </source>
</evidence>
<dbReference type="SUPFAM" id="SSF56091">
    <property type="entry name" value="DNA ligase/mRNA capping enzyme, catalytic domain"/>
    <property type="match status" value="1"/>
</dbReference>
<dbReference type="AlphaFoldDB" id="A0A5N7BDC1"/>
<feature type="domain" description="ATP-dependent DNA ligase family profile" evidence="1">
    <location>
        <begin position="1"/>
        <end position="101"/>
    </location>
</feature>
<dbReference type="GO" id="GO:0006303">
    <property type="term" value="P:double-strand break repair via nonhomologous end joining"/>
    <property type="evidence" value="ECO:0007669"/>
    <property type="project" value="TreeGrafter"/>
</dbReference>
<dbReference type="PANTHER" id="PTHR45997:SF2">
    <property type="entry name" value="ATP DEPENDENT DNA LIGASE DOMAIN PROTEIN (AFU_ORTHOLOGUE AFUA_5G02430)"/>
    <property type="match status" value="1"/>
</dbReference>
<dbReference type="GO" id="GO:0006297">
    <property type="term" value="P:nucleotide-excision repair, DNA gap filling"/>
    <property type="evidence" value="ECO:0007669"/>
    <property type="project" value="TreeGrafter"/>
</dbReference>
<dbReference type="OrthoDB" id="2160351at2759"/>
<sequence>MIVFFDILLLDDDICLKKPHRERRLLLKDVVEVIEGHADISEQRILDFCQPGSQTPLENIFAEGIAARWEGLVLKGCEDPYFTIFPSQQMAPGVAGLSLKKTISQV</sequence>
<dbReference type="GO" id="GO:0003910">
    <property type="term" value="F:DNA ligase (ATP) activity"/>
    <property type="evidence" value="ECO:0007669"/>
    <property type="project" value="InterPro"/>
</dbReference>
<accession>A0A5N7BDC1</accession>
<reference evidence="2 3" key="1">
    <citation type="submission" date="2019-04" db="EMBL/GenBank/DDBJ databases">
        <title>Friends and foes A comparative genomics studyof 23 Aspergillus species from section Flavi.</title>
        <authorList>
            <consortium name="DOE Joint Genome Institute"/>
            <person name="Kjaerbolling I."/>
            <person name="Vesth T."/>
            <person name="Frisvad J.C."/>
            <person name="Nybo J.L."/>
            <person name="Theobald S."/>
            <person name="Kildgaard S."/>
            <person name="Isbrandt T."/>
            <person name="Kuo A."/>
            <person name="Sato A."/>
            <person name="Lyhne E.K."/>
            <person name="Kogle M.E."/>
            <person name="Wiebenga A."/>
            <person name="Kun R.S."/>
            <person name="Lubbers R.J."/>
            <person name="Makela M.R."/>
            <person name="Barry K."/>
            <person name="Chovatia M."/>
            <person name="Clum A."/>
            <person name="Daum C."/>
            <person name="Haridas S."/>
            <person name="He G."/>
            <person name="LaButti K."/>
            <person name="Lipzen A."/>
            <person name="Mondo S."/>
            <person name="Riley R."/>
            <person name="Salamov A."/>
            <person name="Simmons B.A."/>
            <person name="Magnuson J.K."/>
            <person name="Henrissat B."/>
            <person name="Mortensen U.H."/>
            <person name="Larsen T.O."/>
            <person name="Devries R.P."/>
            <person name="Grigoriev I.V."/>
            <person name="Machida M."/>
            <person name="Baker S.E."/>
            <person name="Andersen M.R."/>
        </authorList>
    </citation>
    <scope>NUCLEOTIDE SEQUENCE [LARGE SCALE GENOMIC DNA]</scope>
    <source>
        <strain evidence="2 3">IBT 29228</strain>
    </source>
</reference>
<evidence type="ECO:0000259" key="1">
    <source>
        <dbReference type="PROSITE" id="PS50160"/>
    </source>
</evidence>
<dbReference type="Pfam" id="PF01068">
    <property type="entry name" value="DNA_ligase_A_M"/>
    <property type="match status" value="1"/>
</dbReference>
<keyword evidence="3" id="KW-1185">Reference proteome</keyword>
<dbReference type="PANTHER" id="PTHR45997">
    <property type="entry name" value="DNA LIGASE 4"/>
    <property type="match status" value="1"/>
</dbReference>
<dbReference type="Proteomes" id="UP000326198">
    <property type="component" value="Unassembled WGS sequence"/>
</dbReference>
<dbReference type="GO" id="GO:0005524">
    <property type="term" value="F:ATP binding"/>
    <property type="evidence" value="ECO:0007669"/>
    <property type="project" value="InterPro"/>
</dbReference>
<dbReference type="GO" id="GO:0003677">
    <property type="term" value="F:DNA binding"/>
    <property type="evidence" value="ECO:0007669"/>
    <property type="project" value="InterPro"/>
</dbReference>
<dbReference type="PROSITE" id="PS50160">
    <property type="entry name" value="DNA_LIGASE_A3"/>
    <property type="match status" value="1"/>
</dbReference>
<dbReference type="EMBL" id="ML736190">
    <property type="protein sequence ID" value="KAE8379763.1"/>
    <property type="molecule type" value="Genomic_DNA"/>
</dbReference>
<evidence type="ECO:0000313" key="2">
    <source>
        <dbReference type="EMBL" id="KAE8379763.1"/>
    </source>
</evidence>
<dbReference type="InterPro" id="IPR029710">
    <property type="entry name" value="LIG4"/>
</dbReference>
<proteinExistence type="predicted"/>
<organism evidence="2 3">
    <name type="scientific">Aspergillus bertholletiae</name>
    <dbReference type="NCBI Taxonomy" id="1226010"/>
    <lineage>
        <taxon>Eukaryota</taxon>
        <taxon>Fungi</taxon>
        <taxon>Dikarya</taxon>
        <taxon>Ascomycota</taxon>
        <taxon>Pezizomycotina</taxon>
        <taxon>Eurotiomycetes</taxon>
        <taxon>Eurotiomycetidae</taxon>
        <taxon>Eurotiales</taxon>
        <taxon>Aspergillaceae</taxon>
        <taxon>Aspergillus</taxon>
        <taxon>Aspergillus subgen. Circumdati</taxon>
    </lineage>
</organism>
<dbReference type="GO" id="GO:0032807">
    <property type="term" value="C:DNA ligase IV complex"/>
    <property type="evidence" value="ECO:0007669"/>
    <property type="project" value="TreeGrafter"/>
</dbReference>
<gene>
    <name evidence="2" type="ORF">BDV26DRAFT_157309</name>
</gene>
<dbReference type="InterPro" id="IPR012310">
    <property type="entry name" value="DNA_ligase_ATP-dep_cent"/>
</dbReference>
<protein>
    <recommendedName>
        <fullName evidence="1">ATP-dependent DNA ligase family profile domain-containing protein</fullName>
    </recommendedName>
</protein>